<evidence type="ECO:0000256" key="1">
    <source>
        <dbReference type="SAM" id="SignalP"/>
    </source>
</evidence>
<sequence>MKPHIVLFASGAMVAIGLPSVASADVMPYKMSTNTNGFEILLAMPEAGDAPTLRAAQTWTDVGSKLVFSYTGLGRTEDTAQNPSLDRTGVQIQPKVTSFYAGSPDWAGLTYRTASSATTTSDADIVINADKIAAGSFYYGTGTPPSNQNDYESVVVHEFGHVAGFDHDDNLTPYCVMVSKLYGNWVARTPCTSERATLRSKYGVR</sequence>
<dbReference type="SUPFAM" id="SSF55486">
    <property type="entry name" value="Metalloproteases ('zincins'), catalytic domain"/>
    <property type="match status" value="1"/>
</dbReference>
<dbReference type="AlphaFoldDB" id="A0A9X2W4U1"/>
<dbReference type="GO" id="GO:0008237">
    <property type="term" value="F:metallopeptidase activity"/>
    <property type="evidence" value="ECO:0007669"/>
    <property type="project" value="InterPro"/>
</dbReference>
<evidence type="ECO:0000313" key="3">
    <source>
        <dbReference type="Proteomes" id="UP001142648"/>
    </source>
</evidence>
<proteinExistence type="predicted"/>
<keyword evidence="1" id="KW-0732">Signal</keyword>
<organism evidence="2 3">
    <name type="scientific">Tsuneonella litorea</name>
    <dbReference type="NCBI Taxonomy" id="2976475"/>
    <lineage>
        <taxon>Bacteria</taxon>
        <taxon>Pseudomonadati</taxon>
        <taxon>Pseudomonadota</taxon>
        <taxon>Alphaproteobacteria</taxon>
        <taxon>Sphingomonadales</taxon>
        <taxon>Erythrobacteraceae</taxon>
        <taxon>Tsuneonella</taxon>
    </lineage>
</organism>
<dbReference type="Proteomes" id="UP001142648">
    <property type="component" value="Unassembled WGS sequence"/>
</dbReference>
<keyword evidence="3" id="KW-1185">Reference proteome</keyword>
<dbReference type="RefSeq" id="WP_259963178.1">
    <property type="nucleotide sequence ID" value="NZ_JAOAMV010000008.1"/>
</dbReference>
<evidence type="ECO:0000313" key="2">
    <source>
        <dbReference type="EMBL" id="MCT2560065.1"/>
    </source>
</evidence>
<dbReference type="Gene3D" id="3.40.390.10">
    <property type="entry name" value="Collagenase (Catalytic Domain)"/>
    <property type="match status" value="1"/>
</dbReference>
<protein>
    <recommendedName>
        <fullName evidence="4">Peptidase M10 metallopeptidase domain-containing protein</fullName>
    </recommendedName>
</protein>
<dbReference type="InterPro" id="IPR024079">
    <property type="entry name" value="MetalloPept_cat_dom_sf"/>
</dbReference>
<evidence type="ECO:0008006" key="4">
    <source>
        <dbReference type="Google" id="ProtNLM"/>
    </source>
</evidence>
<feature type="signal peptide" evidence="1">
    <location>
        <begin position="1"/>
        <end position="24"/>
    </location>
</feature>
<accession>A0A9X2W4U1</accession>
<name>A0A9X2W4U1_9SPHN</name>
<comment type="caution">
    <text evidence="2">The sequence shown here is derived from an EMBL/GenBank/DDBJ whole genome shotgun (WGS) entry which is preliminary data.</text>
</comment>
<gene>
    <name evidence="2" type="ORF">N0B51_13870</name>
</gene>
<dbReference type="EMBL" id="JAOAMV010000008">
    <property type="protein sequence ID" value="MCT2560065.1"/>
    <property type="molecule type" value="Genomic_DNA"/>
</dbReference>
<feature type="chain" id="PRO_5040947465" description="Peptidase M10 metallopeptidase domain-containing protein" evidence="1">
    <location>
        <begin position="25"/>
        <end position="205"/>
    </location>
</feature>
<reference evidence="2" key="1">
    <citation type="submission" date="2022-09" db="EMBL/GenBank/DDBJ databases">
        <title>The genome sequence of Tsuneonella sp. YG55.</title>
        <authorList>
            <person name="Liu Y."/>
        </authorList>
    </citation>
    <scope>NUCLEOTIDE SEQUENCE</scope>
    <source>
        <strain evidence="2">YG55</strain>
    </source>
</reference>